<protein>
    <recommendedName>
        <fullName evidence="2">histidine kinase</fullName>
        <ecNumber evidence="2">2.7.13.3</ecNumber>
    </recommendedName>
</protein>
<dbReference type="SUPFAM" id="SSF55874">
    <property type="entry name" value="ATPase domain of HSP90 chaperone/DNA topoisomerase II/histidine kinase"/>
    <property type="match status" value="1"/>
</dbReference>
<dbReference type="InterPro" id="IPR035965">
    <property type="entry name" value="PAS-like_dom_sf"/>
</dbReference>
<dbReference type="InterPro" id="IPR003594">
    <property type="entry name" value="HATPase_dom"/>
</dbReference>
<organism evidence="10 11">
    <name type="scientific">Reichenbachiella ulvae</name>
    <dbReference type="NCBI Taxonomy" id="2980104"/>
    <lineage>
        <taxon>Bacteria</taxon>
        <taxon>Pseudomonadati</taxon>
        <taxon>Bacteroidota</taxon>
        <taxon>Cytophagia</taxon>
        <taxon>Cytophagales</taxon>
        <taxon>Reichenbachiellaceae</taxon>
        <taxon>Reichenbachiella</taxon>
    </lineage>
</organism>
<evidence type="ECO:0000259" key="9">
    <source>
        <dbReference type="PROSITE" id="PS50112"/>
    </source>
</evidence>
<dbReference type="InterPro" id="IPR036097">
    <property type="entry name" value="HisK_dim/P_sf"/>
</dbReference>
<evidence type="ECO:0000256" key="4">
    <source>
        <dbReference type="ARBA" id="ARBA00022679"/>
    </source>
</evidence>
<feature type="domain" description="PAS" evidence="9">
    <location>
        <begin position="25"/>
        <end position="54"/>
    </location>
</feature>
<dbReference type="PANTHER" id="PTHR43711">
    <property type="entry name" value="TWO-COMPONENT HISTIDINE KINASE"/>
    <property type="match status" value="1"/>
</dbReference>
<evidence type="ECO:0000313" key="11">
    <source>
        <dbReference type="Proteomes" id="UP001300692"/>
    </source>
</evidence>
<keyword evidence="7" id="KW-0175">Coiled coil</keyword>
<feature type="domain" description="Histidine kinase" evidence="8">
    <location>
        <begin position="201"/>
        <end position="415"/>
    </location>
</feature>
<evidence type="ECO:0000256" key="6">
    <source>
        <dbReference type="ARBA" id="ARBA00023012"/>
    </source>
</evidence>
<dbReference type="RefSeq" id="WP_264137032.1">
    <property type="nucleotide sequence ID" value="NZ_JAOYOD010000001.1"/>
</dbReference>
<evidence type="ECO:0000256" key="5">
    <source>
        <dbReference type="ARBA" id="ARBA00022777"/>
    </source>
</evidence>
<dbReference type="SUPFAM" id="SSF55785">
    <property type="entry name" value="PYP-like sensor domain (PAS domain)"/>
    <property type="match status" value="1"/>
</dbReference>
<feature type="coiled-coil region" evidence="7">
    <location>
        <begin position="121"/>
        <end position="197"/>
    </location>
</feature>
<dbReference type="Proteomes" id="UP001300692">
    <property type="component" value="Unassembled WGS sequence"/>
</dbReference>
<dbReference type="InterPro" id="IPR036890">
    <property type="entry name" value="HATPase_C_sf"/>
</dbReference>
<dbReference type="SMART" id="SM00091">
    <property type="entry name" value="PAS"/>
    <property type="match status" value="1"/>
</dbReference>
<dbReference type="PROSITE" id="PS50109">
    <property type="entry name" value="HIS_KIN"/>
    <property type="match status" value="1"/>
</dbReference>
<dbReference type="InterPro" id="IPR000014">
    <property type="entry name" value="PAS"/>
</dbReference>
<evidence type="ECO:0000259" key="8">
    <source>
        <dbReference type="PROSITE" id="PS50109"/>
    </source>
</evidence>
<dbReference type="GO" id="GO:0016301">
    <property type="term" value="F:kinase activity"/>
    <property type="evidence" value="ECO:0007669"/>
    <property type="project" value="UniProtKB-KW"/>
</dbReference>
<keyword evidence="6" id="KW-0902">Two-component regulatory system</keyword>
<dbReference type="Gene3D" id="1.10.287.130">
    <property type="match status" value="1"/>
</dbReference>
<dbReference type="EC" id="2.7.13.3" evidence="2"/>
<gene>
    <name evidence="10" type="ORF">N7U62_06200</name>
</gene>
<evidence type="ECO:0000256" key="1">
    <source>
        <dbReference type="ARBA" id="ARBA00000085"/>
    </source>
</evidence>
<evidence type="ECO:0000313" key="10">
    <source>
        <dbReference type="EMBL" id="MCV9386247.1"/>
    </source>
</evidence>
<dbReference type="CDD" id="cd00082">
    <property type="entry name" value="HisKA"/>
    <property type="match status" value="1"/>
</dbReference>
<keyword evidence="4" id="KW-0808">Transferase</keyword>
<dbReference type="Gene3D" id="3.30.450.20">
    <property type="entry name" value="PAS domain"/>
    <property type="match status" value="1"/>
</dbReference>
<keyword evidence="3" id="KW-0597">Phosphoprotein</keyword>
<evidence type="ECO:0000256" key="2">
    <source>
        <dbReference type="ARBA" id="ARBA00012438"/>
    </source>
</evidence>
<evidence type="ECO:0000256" key="7">
    <source>
        <dbReference type="SAM" id="Coils"/>
    </source>
</evidence>
<sequence>MENKADAYREIFYSCVEGIILVQHGKVVLANPQCEDLFGYGVDEMLGMKVEEFVPINKRGYHHEVRSEYTKHPVTKQMGVGRDLIALRKDGTTFPVEISLNPADINGEEAVIAHIIDISIRKKVEMDLKKSEEQLIQYAAELEQRVDERTKELADVVTDLKKTNIHLEAEIIERIKAENEAKKALNKEKELNEMKSRFVSMASHEFRTPLSTILSSASLIARYTNTEDQEKRDKHIKRIKTNVSELTSILNEFLSLEKIDAGKMHVEIKELALNEYLKEMVSDLETITKDGQTIKSQLPDSEVMIKSDPQLLKQIITNLMSNAIKYSDIGSEIQMNVSHNGEKIYLAIKDQGMGIPEGDQKHLFDKFFRAHNSHHIQGTGLGLNIVKKYLELLDGDITFESVEGKGSTFTIILNK</sequence>
<dbReference type="SMART" id="SM00388">
    <property type="entry name" value="HisKA"/>
    <property type="match status" value="1"/>
</dbReference>
<keyword evidence="11" id="KW-1185">Reference proteome</keyword>
<keyword evidence="5 10" id="KW-0418">Kinase</keyword>
<dbReference type="CDD" id="cd00075">
    <property type="entry name" value="HATPase"/>
    <property type="match status" value="1"/>
</dbReference>
<dbReference type="InterPro" id="IPR004358">
    <property type="entry name" value="Sig_transdc_His_kin-like_C"/>
</dbReference>
<dbReference type="InterPro" id="IPR003661">
    <property type="entry name" value="HisK_dim/P_dom"/>
</dbReference>
<dbReference type="InterPro" id="IPR050736">
    <property type="entry name" value="Sensor_HK_Regulatory"/>
</dbReference>
<dbReference type="PRINTS" id="PR00344">
    <property type="entry name" value="BCTRLSENSOR"/>
</dbReference>
<reference evidence="10 11" key="1">
    <citation type="submission" date="2022-10" db="EMBL/GenBank/DDBJ databases">
        <title>Comparative genomics and taxonomic characterization of three novel marine species of genus Reichenbachiella exhibiting antioxidant and polysaccharide degradation activities.</title>
        <authorList>
            <person name="Muhammad N."/>
            <person name="Lee Y.-J."/>
            <person name="Ko J."/>
            <person name="Kim S.-G."/>
        </authorList>
    </citation>
    <scope>NUCLEOTIDE SEQUENCE [LARGE SCALE GENOMIC DNA]</scope>
    <source>
        <strain evidence="10 11">ABR2-5</strain>
    </source>
</reference>
<dbReference type="Pfam" id="PF00512">
    <property type="entry name" value="HisKA"/>
    <property type="match status" value="1"/>
</dbReference>
<dbReference type="SMART" id="SM00387">
    <property type="entry name" value="HATPase_c"/>
    <property type="match status" value="1"/>
</dbReference>
<dbReference type="NCBIfam" id="TIGR00229">
    <property type="entry name" value="sensory_box"/>
    <property type="match status" value="1"/>
</dbReference>
<dbReference type="SUPFAM" id="SSF47384">
    <property type="entry name" value="Homodimeric domain of signal transducing histidine kinase"/>
    <property type="match status" value="1"/>
</dbReference>
<accession>A0ABT3CRF2</accession>
<dbReference type="CDD" id="cd00130">
    <property type="entry name" value="PAS"/>
    <property type="match status" value="1"/>
</dbReference>
<comment type="caution">
    <text evidence="10">The sequence shown here is derived from an EMBL/GenBank/DDBJ whole genome shotgun (WGS) entry which is preliminary data.</text>
</comment>
<dbReference type="PROSITE" id="PS50112">
    <property type="entry name" value="PAS"/>
    <property type="match status" value="1"/>
</dbReference>
<proteinExistence type="predicted"/>
<dbReference type="Pfam" id="PF13426">
    <property type="entry name" value="PAS_9"/>
    <property type="match status" value="1"/>
</dbReference>
<dbReference type="EMBL" id="JAOYOD010000001">
    <property type="protein sequence ID" value="MCV9386247.1"/>
    <property type="molecule type" value="Genomic_DNA"/>
</dbReference>
<dbReference type="Pfam" id="PF02518">
    <property type="entry name" value="HATPase_c"/>
    <property type="match status" value="1"/>
</dbReference>
<dbReference type="PANTHER" id="PTHR43711:SF26">
    <property type="entry name" value="SENSOR HISTIDINE KINASE RCSC"/>
    <property type="match status" value="1"/>
</dbReference>
<dbReference type="InterPro" id="IPR005467">
    <property type="entry name" value="His_kinase_dom"/>
</dbReference>
<evidence type="ECO:0000256" key="3">
    <source>
        <dbReference type="ARBA" id="ARBA00022553"/>
    </source>
</evidence>
<dbReference type="Gene3D" id="3.30.565.10">
    <property type="entry name" value="Histidine kinase-like ATPase, C-terminal domain"/>
    <property type="match status" value="1"/>
</dbReference>
<name>A0ABT3CRF2_9BACT</name>
<comment type="catalytic activity">
    <reaction evidence="1">
        <text>ATP + protein L-histidine = ADP + protein N-phospho-L-histidine.</text>
        <dbReference type="EC" id="2.7.13.3"/>
    </reaction>
</comment>